<dbReference type="Pfam" id="PF13862">
    <property type="entry name" value="BCCIP"/>
    <property type="match status" value="1"/>
</dbReference>
<dbReference type="EMBL" id="LR024224">
    <property type="protein sequence ID" value="SVE93843.1"/>
    <property type="molecule type" value="mRNA"/>
</dbReference>
<reference evidence="4" key="1">
    <citation type="submission" date="2018-08" db="EMBL/GenBank/DDBJ databases">
        <authorList>
            <person name="Cornetti L."/>
        </authorList>
    </citation>
    <scope>NUCLEOTIDE SEQUENCE</scope>
    <source>
        <strain evidence="4">BE-ASS</strain>
    </source>
</reference>
<evidence type="ECO:0000313" key="4">
    <source>
        <dbReference type="EMBL" id="SVE93843.1"/>
    </source>
</evidence>
<feature type="compositionally biased region" description="Acidic residues" evidence="3">
    <location>
        <begin position="10"/>
        <end position="35"/>
    </location>
</feature>
<evidence type="ECO:0000256" key="2">
    <source>
        <dbReference type="PIRNR" id="PIRNR028983"/>
    </source>
</evidence>
<comment type="similarity">
    <text evidence="1 2">Belongs to the BCP1 family.</text>
</comment>
<evidence type="ECO:0000256" key="3">
    <source>
        <dbReference type="SAM" id="MobiDB-lite"/>
    </source>
</evidence>
<name>A0A4Y7NLZ3_9CRUS</name>
<accession>A0A4Y7NLZ3</accession>
<sequence length="291" mass="32975">MSNPKRPIEDESSESPEEEGEESVDEEMGEEEELGENDREIQVEFAGQTPCADDFHGIKSLLHQLFLKAHINLSSLTELIIEQNYIGSILQQCVDDDNQDSDEEDSPDEEVFGITTVINLTYHKDLECIKELRKFLIEKTHKKLESLLNDTSNHVGLLLNERFINIPPQVAVPLLENLSKEIDEAKKAGKPFNFTHFILISKLHESTRKDSEAKKKKSKGAHNTLWVNAEEEPISEVGEMVGEYSVRSESDSAVSGSWGEDDEEFDPKRRVILLPANQLNGLLTKIKEFLQ</sequence>
<gene>
    <name evidence="4" type="primary">EOG090X0C3Y</name>
</gene>
<feature type="region of interest" description="Disordered" evidence="3">
    <location>
        <begin position="1"/>
        <end position="37"/>
    </location>
</feature>
<evidence type="ECO:0000256" key="1">
    <source>
        <dbReference type="ARBA" id="ARBA00006781"/>
    </source>
</evidence>
<dbReference type="PIRSF" id="PIRSF028983">
    <property type="entry name" value="BCP1"/>
    <property type="match status" value="1"/>
</dbReference>
<dbReference type="GO" id="GO:0005634">
    <property type="term" value="C:nucleus"/>
    <property type="evidence" value="ECO:0007669"/>
    <property type="project" value="TreeGrafter"/>
</dbReference>
<protein>
    <recommendedName>
        <fullName evidence="2">Protein BCCIP homolog</fullName>
    </recommendedName>
</protein>
<organism evidence="4">
    <name type="scientific">Scapholeberis mucronata</name>
    <dbReference type="NCBI Taxonomy" id="202097"/>
    <lineage>
        <taxon>Eukaryota</taxon>
        <taxon>Metazoa</taxon>
        <taxon>Ecdysozoa</taxon>
        <taxon>Arthropoda</taxon>
        <taxon>Crustacea</taxon>
        <taxon>Branchiopoda</taxon>
        <taxon>Diplostraca</taxon>
        <taxon>Cladocera</taxon>
        <taxon>Anomopoda</taxon>
        <taxon>Daphniidae</taxon>
        <taxon>Scapholeberis</taxon>
    </lineage>
</organism>
<proteinExistence type="evidence at transcript level"/>
<dbReference type="PANTHER" id="PTHR13261">
    <property type="entry name" value="BRCA2 AND CDKN1A INTERACTING PROTEIN"/>
    <property type="match status" value="1"/>
</dbReference>
<dbReference type="InterPro" id="IPR025602">
    <property type="entry name" value="BCP1_family"/>
</dbReference>
<dbReference type="PANTHER" id="PTHR13261:SF0">
    <property type="entry name" value="BRCA2 AND CDKN1A-INTERACTING PROTEIN"/>
    <property type="match status" value="1"/>
</dbReference>
<dbReference type="AlphaFoldDB" id="A0A4Y7NLZ3"/>